<keyword evidence="3" id="KW-1185">Reference proteome</keyword>
<dbReference type="Proteomes" id="UP000236731">
    <property type="component" value="Unassembled WGS sequence"/>
</dbReference>
<feature type="transmembrane region" description="Helical" evidence="1">
    <location>
        <begin position="101"/>
        <end position="120"/>
    </location>
</feature>
<feature type="transmembrane region" description="Helical" evidence="1">
    <location>
        <begin position="172"/>
        <end position="190"/>
    </location>
</feature>
<feature type="transmembrane region" description="Helical" evidence="1">
    <location>
        <begin position="20"/>
        <end position="37"/>
    </location>
</feature>
<dbReference type="InterPro" id="IPR032809">
    <property type="entry name" value="Put_HupE_UreJ"/>
</dbReference>
<keyword evidence="1" id="KW-1133">Transmembrane helix</keyword>
<organism evidence="2 3">
    <name type="scientific">Sphingobacterium lactis</name>
    <dbReference type="NCBI Taxonomy" id="797291"/>
    <lineage>
        <taxon>Bacteria</taxon>
        <taxon>Pseudomonadati</taxon>
        <taxon>Bacteroidota</taxon>
        <taxon>Sphingobacteriia</taxon>
        <taxon>Sphingobacteriales</taxon>
        <taxon>Sphingobacteriaceae</taxon>
        <taxon>Sphingobacterium</taxon>
    </lineage>
</organism>
<keyword evidence="1" id="KW-0812">Transmembrane</keyword>
<dbReference type="Pfam" id="PF13795">
    <property type="entry name" value="HupE_UreJ_2"/>
    <property type="match status" value="1"/>
</dbReference>
<dbReference type="EMBL" id="FNUT01000005">
    <property type="protein sequence ID" value="SEG17060.1"/>
    <property type="molecule type" value="Genomic_DNA"/>
</dbReference>
<protein>
    <submittedName>
        <fullName evidence="2">HupE / UreJ protein</fullName>
    </submittedName>
</protein>
<evidence type="ECO:0000313" key="2">
    <source>
        <dbReference type="EMBL" id="SEG17060.1"/>
    </source>
</evidence>
<proteinExistence type="predicted"/>
<gene>
    <name evidence="2" type="ORF">SAMN05421877_105177</name>
</gene>
<dbReference type="AlphaFoldDB" id="A0A1H5Y0C0"/>
<evidence type="ECO:0000256" key="1">
    <source>
        <dbReference type="SAM" id="Phobius"/>
    </source>
</evidence>
<reference evidence="3" key="1">
    <citation type="submission" date="2016-10" db="EMBL/GenBank/DDBJ databases">
        <authorList>
            <person name="Varghese N."/>
            <person name="Submissions S."/>
        </authorList>
    </citation>
    <scope>NUCLEOTIDE SEQUENCE [LARGE SCALE GENOMIC DNA]</scope>
    <source>
        <strain evidence="3">DSM 22361</strain>
    </source>
</reference>
<feature type="transmembrane region" description="Helical" evidence="1">
    <location>
        <begin position="72"/>
        <end position="89"/>
    </location>
</feature>
<sequence length="192" mass="21922">MMSDFSIYFQLGWQHILDLNGYDHILFVLVLCCSYTLKDWKRILWLVTAFTVGHSITLALAAFQIVRVDMSWVEFLIPVTILATALYNLPKRRKQRNAAVLYGMTLFFGLIHGLGFSNYLQSLLGQEASIVLPLLSFNLGLEFGQLIIVFFLILLSELMLKIFSVSNRDWSFFLSSAVIGISFIMALERIPL</sequence>
<dbReference type="RefSeq" id="WP_234993186.1">
    <property type="nucleotide sequence ID" value="NZ_CP049246.1"/>
</dbReference>
<name>A0A1H5Y0C0_9SPHI</name>
<feature type="transmembrane region" description="Helical" evidence="1">
    <location>
        <begin position="44"/>
        <end position="66"/>
    </location>
</feature>
<feature type="transmembrane region" description="Helical" evidence="1">
    <location>
        <begin position="140"/>
        <end position="160"/>
    </location>
</feature>
<evidence type="ECO:0000313" key="3">
    <source>
        <dbReference type="Proteomes" id="UP000236731"/>
    </source>
</evidence>
<accession>A0A1H5Y0C0</accession>
<keyword evidence="1" id="KW-0472">Membrane</keyword>